<organism evidence="1 2">
    <name type="scientific">Mucuna pruriens</name>
    <name type="common">Velvet bean</name>
    <name type="synonym">Dolichos pruriens</name>
    <dbReference type="NCBI Taxonomy" id="157652"/>
    <lineage>
        <taxon>Eukaryota</taxon>
        <taxon>Viridiplantae</taxon>
        <taxon>Streptophyta</taxon>
        <taxon>Embryophyta</taxon>
        <taxon>Tracheophyta</taxon>
        <taxon>Spermatophyta</taxon>
        <taxon>Magnoliopsida</taxon>
        <taxon>eudicotyledons</taxon>
        <taxon>Gunneridae</taxon>
        <taxon>Pentapetalae</taxon>
        <taxon>rosids</taxon>
        <taxon>fabids</taxon>
        <taxon>Fabales</taxon>
        <taxon>Fabaceae</taxon>
        <taxon>Papilionoideae</taxon>
        <taxon>50 kb inversion clade</taxon>
        <taxon>NPAAA clade</taxon>
        <taxon>indigoferoid/millettioid clade</taxon>
        <taxon>Phaseoleae</taxon>
        <taxon>Mucuna</taxon>
    </lineage>
</organism>
<dbReference type="OrthoDB" id="1745225at2759"/>
<sequence length="92" mass="10093">MTSTNSKILAFYVSDHISIVGRSLTPIVGCDNIHLHPSLRHIPKLSNNLISIHKLTQNLECAVTFFPSDHVLHDLPTGRTIGAGKEQQGLII</sequence>
<name>A0A371GLS2_MUCPR</name>
<protein>
    <recommendedName>
        <fullName evidence="3">Copia protein</fullName>
    </recommendedName>
</protein>
<dbReference type="AlphaFoldDB" id="A0A371GLS2"/>
<feature type="non-terminal residue" evidence="1">
    <location>
        <position position="1"/>
    </location>
</feature>
<evidence type="ECO:0000313" key="2">
    <source>
        <dbReference type="Proteomes" id="UP000257109"/>
    </source>
</evidence>
<evidence type="ECO:0000313" key="1">
    <source>
        <dbReference type="EMBL" id="RDX91498.1"/>
    </source>
</evidence>
<dbReference type="Proteomes" id="UP000257109">
    <property type="component" value="Unassembled WGS sequence"/>
</dbReference>
<keyword evidence="2" id="KW-1185">Reference proteome</keyword>
<gene>
    <name evidence="1" type="ORF">CR513_26521</name>
</gene>
<proteinExistence type="predicted"/>
<comment type="caution">
    <text evidence="1">The sequence shown here is derived from an EMBL/GenBank/DDBJ whole genome shotgun (WGS) entry which is preliminary data.</text>
</comment>
<reference evidence="1" key="1">
    <citation type="submission" date="2018-05" db="EMBL/GenBank/DDBJ databases">
        <title>Draft genome of Mucuna pruriens seed.</title>
        <authorList>
            <person name="Nnadi N.E."/>
            <person name="Vos R."/>
            <person name="Hasami M.H."/>
            <person name="Devisetty U.K."/>
            <person name="Aguiy J.C."/>
        </authorList>
    </citation>
    <scope>NUCLEOTIDE SEQUENCE [LARGE SCALE GENOMIC DNA]</scope>
    <source>
        <strain evidence="1">JCA_2017</strain>
    </source>
</reference>
<dbReference type="EMBL" id="QJKJ01005105">
    <property type="protein sequence ID" value="RDX91498.1"/>
    <property type="molecule type" value="Genomic_DNA"/>
</dbReference>
<accession>A0A371GLS2</accession>
<evidence type="ECO:0008006" key="3">
    <source>
        <dbReference type="Google" id="ProtNLM"/>
    </source>
</evidence>